<protein>
    <recommendedName>
        <fullName evidence="1">O-acyltransferase WSD1 C-terminal domain-containing protein</fullName>
    </recommendedName>
</protein>
<keyword evidence="3" id="KW-1185">Reference proteome</keyword>
<proteinExistence type="predicted"/>
<dbReference type="EMBL" id="OA888750">
    <property type="protein sequence ID" value="CAD7284024.1"/>
    <property type="molecule type" value="Genomic_DNA"/>
</dbReference>
<dbReference type="AlphaFoldDB" id="A0A7R9GJY6"/>
<evidence type="ECO:0000313" key="3">
    <source>
        <dbReference type="Proteomes" id="UP000678499"/>
    </source>
</evidence>
<dbReference type="Pfam" id="PF06974">
    <property type="entry name" value="WS_DGAT_C"/>
    <property type="match status" value="1"/>
</dbReference>
<name>A0A7R9GJY6_9CRUS</name>
<evidence type="ECO:0000313" key="2">
    <source>
        <dbReference type="EMBL" id="CAD7284024.1"/>
    </source>
</evidence>
<reference evidence="2" key="1">
    <citation type="submission" date="2020-11" db="EMBL/GenBank/DDBJ databases">
        <authorList>
            <person name="Tran Van P."/>
        </authorList>
    </citation>
    <scope>NUCLEOTIDE SEQUENCE</scope>
</reference>
<accession>A0A7R9GJY6</accession>
<sequence>MELVSERGLKNSWTFSASQPISLWVRGQTTIGNCVSNVVSPLPFVLRTHPWTQLEETRSTMDQMLRSSYPWASYMMLKLFHNTYPRRLIQLLSSMMSETATATVTNVVYSPDMPELIKDVGLIASLDQGQAVGFAVCTAMNTIKMTIVADKSAFRTLDDVVTLYTLVKEEFLRFQSLSLTDWTTFQRRSRHGSVDGSLDVTLRGTPETMTAAVQSVPQSPMLRKEII</sequence>
<evidence type="ECO:0000259" key="1">
    <source>
        <dbReference type="Pfam" id="PF06974"/>
    </source>
</evidence>
<dbReference type="EMBL" id="CAJPEX010006713">
    <property type="protein sequence ID" value="CAG0924176.1"/>
    <property type="molecule type" value="Genomic_DNA"/>
</dbReference>
<dbReference type="InterPro" id="IPR009721">
    <property type="entry name" value="O-acyltransferase_WSD1_C"/>
</dbReference>
<feature type="domain" description="O-acyltransferase WSD1 C-terminal" evidence="1">
    <location>
        <begin position="32"/>
        <end position="160"/>
    </location>
</feature>
<gene>
    <name evidence="2" type="ORF">NMOB1V02_LOCUS11632</name>
</gene>
<dbReference type="Proteomes" id="UP000678499">
    <property type="component" value="Unassembled WGS sequence"/>
</dbReference>
<organism evidence="2">
    <name type="scientific">Notodromas monacha</name>
    <dbReference type="NCBI Taxonomy" id="399045"/>
    <lineage>
        <taxon>Eukaryota</taxon>
        <taxon>Metazoa</taxon>
        <taxon>Ecdysozoa</taxon>
        <taxon>Arthropoda</taxon>
        <taxon>Crustacea</taxon>
        <taxon>Oligostraca</taxon>
        <taxon>Ostracoda</taxon>
        <taxon>Podocopa</taxon>
        <taxon>Podocopida</taxon>
        <taxon>Cypridocopina</taxon>
        <taxon>Cypridoidea</taxon>
        <taxon>Cyprididae</taxon>
        <taxon>Notodromas</taxon>
    </lineage>
</organism>